<dbReference type="EMBL" id="JABFDB010000022">
    <property type="protein sequence ID" value="NYZ22886.1"/>
    <property type="molecule type" value="Genomic_DNA"/>
</dbReference>
<dbReference type="Proteomes" id="UP000584642">
    <property type="component" value="Unassembled WGS sequence"/>
</dbReference>
<comment type="caution">
    <text evidence="3">The sequence shown here is derived from an EMBL/GenBank/DDBJ whole genome shotgun (WGS) entry which is preliminary data.</text>
</comment>
<dbReference type="InterPro" id="IPR012347">
    <property type="entry name" value="Ferritin-like"/>
</dbReference>
<reference evidence="3 4" key="1">
    <citation type="submission" date="2020-05" db="EMBL/GenBank/DDBJ databases">
        <title>Azospirillum oleiclasticum sp. nov, a nitrogen-fixing and heavy crude oil-emulsifying bacterium isolated from the crude oil of Yumen Oilfield.</title>
        <authorList>
            <person name="Wu D."/>
            <person name="Cai M."/>
            <person name="Zhang X."/>
        </authorList>
    </citation>
    <scope>NUCLEOTIDE SEQUENCE [LARGE SCALE GENOMIC DNA]</scope>
    <source>
        <strain evidence="3 4">ROY-1-1-2</strain>
    </source>
</reference>
<protein>
    <submittedName>
        <fullName evidence="3">DUF3618 domain-containing protein</fullName>
    </submittedName>
</protein>
<evidence type="ECO:0000256" key="1">
    <source>
        <dbReference type="SAM" id="MobiDB-lite"/>
    </source>
</evidence>
<proteinExistence type="predicted"/>
<organism evidence="3 4">
    <name type="scientific">Azospirillum oleiclasticum</name>
    <dbReference type="NCBI Taxonomy" id="2735135"/>
    <lineage>
        <taxon>Bacteria</taxon>
        <taxon>Pseudomonadati</taxon>
        <taxon>Pseudomonadota</taxon>
        <taxon>Alphaproteobacteria</taxon>
        <taxon>Rhodospirillales</taxon>
        <taxon>Azospirillaceae</taxon>
        <taxon>Azospirillum</taxon>
    </lineage>
</organism>
<accession>A0ABX2TEX3</accession>
<evidence type="ECO:0000313" key="3">
    <source>
        <dbReference type="EMBL" id="NYZ22886.1"/>
    </source>
</evidence>
<evidence type="ECO:0000256" key="2">
    <source>
        <dbReference type="SAM" id="Phobius"/>
    </source>
</evidence>
<feature type="transmembrane region" description="Helical" evidence="2">
    <location>
        <begin position="76"/>
        <end position="93"/>
    </location>
</feature>
<gene>
    <name evidence="3" type="ORF">HND93_24535</name>
</gene>
<feature type="region of interest" description="Disordered" evidence="1">
    <location>
        <begin position="1"/>
        <end position="20"/>
    </location>
</feature>
<keyword evidence="4" id="KW-1185">Reference proteome</keyword>
<dbReference type="Gene3D" id="1.20.1260.10">
    <property type="match status" value="1"/>
</dbReference>
<dbReference type="Pfam" id="PF12277">
    <property type="entry name" value="DUF3618"/>
    <property type="match status" value="1"/>
</dbReference>
<keyword evidence="2" id="KW-0812">Transmembrane</keyword>
<keyword evidence="2" id="KW-1133">Transmembrane helix</keyword>
<dbReference type="RefSeq" id="WP_180284666.1">
    <property type="nucleotide sequence ID" value="NZ_JABFDB010000022.1"/>
</dbReference>
<sequence>MTAANDRTAPNANGSRTTADLEDDIRSIRARMDSTLDELEYRLSPGQLTGGVADLVRDVVQGKPNRTARAIRDNPIPVALIGIGVLWLAWAISRTPAIEGRRIPGDHPTLSDQRIRIILTGLVAATRQGSAAIHKADRSIADPELSGRLHEVDRQLARSAAALEEELHRHGGRLEPDAPPHPVWNDLNDALAGERHRRDLLVAVERGVQGTLDLFREALHEDLPAELRVVVGAHFHEMETVGHRVGALVDAAA</sequence>
<dbReference type="InterPro" id="IPR022062">
    <property type="entry name" value="DUF3618"/>
</dbReference>
<feature type="compositionally biased region" description="Polar residues" evidence="1">
    <location>
        <begin position="8"/>
        <end position="18"/>
    </location>
</feature>
<keyword evidence="2" id="KW-0472">Membrane</keyword>
<name>A0ABX2TEX3_9PROT</name>
<evidence type="ECO:0000313" key="4">
    <source>
        <dbReference type="Proteomes" id="UP000584642"/>
    </source>
</evidence>